<dbReference type="PANTHER" id="PTHR37519:SF1">
    <property type="entry name" value="DIHYDROXYBIPHENYL DIOXYGENASE DOMAIN-CONTAINING PROTEIN"/>
    <property type="match status" value="1"/>
</dbReference>
<evidence type="ECO:0000313" key="1">
    <source>
        <dbReference type="EMBL" id="TXF88171.1"/>
    </source>
</evidence>
<organism evidence="1 2">
    <name type="scientific">Neolewinella aurantiaca</name>
    <dbReference type="NCBI Taxonomy" id="2602767"/>
    <lineage>
        <taxon>Bacteria</taxon>
        <taxon>Pseudomonadati</taxon>
        <taxon>Bacteroidota</taxon>
        <taxon>Saprospiria</taxon>
        <taxon>Saprospirales</taxon>
        <taxon>Lewinellaceae</taxon>
        <taxon>Neolewinella</taxon>
    </lineage>
</organism>
<keyword evidence="2" id="KW-1185">Reference proteome</keyword>
<evidence type="ECO:0000313" key="2">
    <source>
        <dbReference type="Proteomes" id="UP000321907"/>
    </source>
</evidence>
<comment type="caution">
    <text evidence="1">The sequence shown here is derived from an EMBL/GenBank/DDBJ whole genome shotgun (WGS) entry which is preliminary data.</text>
</comment>
<name>A0A5C7FF34_9BACT</name>
<dbReference type="Pfam" id="PF06185">
    <property type="entry name" value="YecM"/>
    <property type="match status" value="1"/>
</dbReference>
<dbReference type="InterPro" id="IPR010393">
    <property type="entry name" value="DUF991_YecM-like"/>
</dbReference>
<dbReference type="EMBL" id="VOXD01000026">
    <property type="protein sequence ID" value="TXF88171.1"/>
    <property type="molecule type" value="Genomic_DNA"/>
</dbReference>
<dbReference type="OrthoDB" id="1492788at2"/>
<protein>
    <submittedName>
        <fullName evidence="1">VOC family protein</fullName>
    </submittedName>
</protein>
<sequence length="188" mass="21584">MSQRHLSLNKPNNSPTIDTLYLPSPSDFLTALFNELERSPGLLDHLQLDHLCYRVETTERYEELKSALLQDNELLVESPIKGRQISTFRMAEPFQFRGRDIWLLELPEPKPGSPYPEGWEHVEFVTDRPLAAFSDWITEHLGIQETDIDRSGVNKPLNADLRLRLKGGLSVKFHELPLDEVIRIELGG</sequence>
<reference evidence="1 2" key="1">
    <citation type="submission" date="2019-08" db="EMBL/GenBank/DDBJ databases">
        <title>Lewinella sp. strain SSH13 Genome sequencing and assembly.</title>
        <authorList>
            <person name="Kim I."/>
        </authorList>
    </citation>
    <scope>NUCLEOTIDE SEQUENCE [LARGE SCALE GENOMIC DNA]</scope>
    <source>
        <strain evidence="1 2">SSH13</strain>
    </source>
</reference>
<gene>
    <name evidence="1" type="ORF">FUA23_16145</name>
</gene>
<accession>A0A5C7FF34</accession>
<dbReference type="Proteomes" id="UP000321907">
    <property type="component" value="Unassembled WGS sequence"/>
</dbReference>
<dbReference type="AlphaFoldDB" id="A0A5C7FF34"/>
<dbReference type="PANTHER" id="PTHR37519">
    <property type="match status" value="1"/>
</dbReference>
<proteinExistence type="predicted"/>
<dbReference type="SUPFAM" id="SSF54593">
    <property type="entry name" value="Glyoxalase/Bleomycin resistance protein/Dihydroxybiphenyl dioxygenase"/>
    <property type="match status" value="1"/>
</dbReference>
<dbReference type="Gene3D" id="3.10.180.10">
    <property type="entry name" value="2,3-Dihydroxybiphenyl 1,2-Dioxygenase, domain 1"/>
    <property type="match status" value="1"/>
</dbReference>
<dbReference type="InterPro" id="IPR029068">
    <property type="entry name" value="Glyas_Bleomycin-R_OHBP_Dase"/>
</dbReference>